<comment type="caution">
    <text evidence="7">The sequence shown here is derived from an EMBL/GenBank/DDBJ whole genome shotgun (WGS) entry which is preliminary data.</text>
</comment>
<gene>
    <name evidence="7" type="ORF">QTG54_005639</name>
</gene>
<dbReference type="SUPFAM" id="SSF81321">
    <property type="entry name" value="Family A G protein-coupled receptor-like"/>
    <property type="match status" value="1"/>
</dbReference>
<accession>A0AAD9DEB2</accession>
<comment type="subcellular location">
    <subcellularLocation>
        <location evidence="1">Membrane</location>
        <topology evidence="1">Multi-pass membrane protein</topology>
    </subcellularLocation>
</comment>
<evidence type="ECO:0000256" key="2">
    <source>
        <dbReference type="ARBA" id="ARBA00022692"/>
    </source>
</evidence>
<dbReference type="GO" id="GO:0004930">
    <property type="term" value="F:G protein-coupled receptor activity"/>
    <property type="evidence" value="ECO:0007669"/>
    <property type="project" value="TreeGrafter"/>
</dbReference>
<keyword evidence="4 6" id="KW-0472">Membrane</keyword>
<evidence type="ECO:0000313" key="8">
    <source>
        <dbReference type="Proteomes" id="UP001224775"/>
    </source>
</evidence>
<keyword evidence="8" id="KW-1185">Reference proteome</keyword>
<dbReference type="GO" id="GO:0005886">
    <property type="term" value="C:plasma membrane"/>
    <property type="evidence" value="ECO:0007669"/>
    <property type="project" value="TreeGrafter"/>
</dbReference>
<dbReference type="Proteomes" id="UP001224775">
    <property type="component" value="Unassembled WGS sequence"/>
</dbReference>
<reference evidence="7" key="1">
    <citation type="submission" date="2023-06" db="EMBL/GenBank/DDBJ databases">
        <title>Survivors Of The Sea: Transcriptome response of Skeletonema marinoi to long-term dormancy.</title>
        <authorList>
            <person name="Pinder M.I.M."/>
            <person name="Kourtchenko O."/>
            <person name="Robertson E.K."/>
            <person name="Larsson T."/>
            <person name="Maumus F."/>
            <person name="Osuna-Cruz C.M."/>
            <person name="Vancaester E."/>
            <person name="Stenow R."/>
            <person name="Vandepoele K."/>
            <person name="Ploug H."/>
            <person name="Bruchert V."/>
            <person name="Godhe A."/>
            <person name="Topel M."/>
        </authorList>
    </citation>
    <scope>NUCLEOTIDE SEQUENCE</scope>
    <source>
        <strain evidence="7">R05AC</strain>
    </source>
</reference>
<feature type="transmembrane region" description="Helical" evidence="6">
    <location>
        <begin position="46"/>
        <end position="70"/>
    </location>
</feature>
<evidence type="ECO:0000256" key="1">
    <source>
        <dbReference type="ARBA" id="ARBA00004141"/>
    </source>
</evidence>
<dbReference type="EMBL" id="JATAAI010000008">
    <property type="protein sequence ID" value="KAK1744042.1"/>
    <property type="molecule type" value="Genomic_DNA"/>
</dbReference>
<evidence type="ECO:0000256" key="5">
    <source>
        <dbReference type="SAM" id="MobiDB-lite"/>
    </source>
</evidence>
<protein>
    <submittedName>
        <fullName evidence="7">G protein-coupled receptor family protein</fullName>
    </submittedName>
</protein>
<feature type="transmembrane region" description="Helical" evidence="6">
    <location>
        <begin position="134"/>
        <end position="153"/>
    </location>
</feature>
<organism evidence="7 8">
    <name type="scientific">Skeletonema marinoi</name>
    <dbReference type="NCBI Taxonomy" id="267567"/>
    <lineage>
        <taxon>Eukaryota</taxon>
        <taxon>Sar</taxon>
        <taxon>Stramenopiles</taxon>
        <taxon>Ochrophyta</taxon>
        <taxon>Bacillariophyta</taxon>
        <taxon>Coscinodiscophyceae</taxon>
        <taxon>Thalassiosirophycidae</taxon>
        <taxon>Thalassiosirales</taxon>
        <taxon>Skeletonemataceae</taxon>
        <taxon>Skeletonema</taxon>
        <taxon>Skeletonema marinoi-dohrnii complex</taxon>
    </lineage>
</organism>
<evidence type="ECO:0000256" key="3">
    <source>
        <dbReference type="ARBA" id="ARBA00022989"/>
    </source>
</evidence>
<dbReference type="PANTHER" id="PTHR23112:SF0">
    <property type="entry name" value="TRANSMEMBRANE PROTEIN 116"/>
    <property type="match status" value="1"/>
</dbReference>
<sequence>MGWTAEQSKILSIIPHFTGAFSFIGSSSIITMILRDRRKNLSKPYYRLLFAMCVFDIFASVALGLSTWPIPEGSPGVYDPKGTVGTCSAQAFFIQANIASPVYNFMLSVYFLLRVKYGMNENQIGRRAEPIMHVITVIFGLGTSFLCLGLSLFNDSTLWCWVNASPKGCDQSYANNGETDCERGDNAEIYRWAIFFGPLWACIIGCMVIMIIIFMSVRKQENKLKKYQFKPRRESESSNAGDEEFERKKKEEERRRHAQSRQVAWQGLRFVGVFYLTWAFATVNRLLQLINGGSYFWLMCLHTIFVPMQGFFNFLVYIYPRFKARKRAGVRSHHVGATIRRISITSQIRRWNSVEETNVESPPVLAEKSNDGGDEENGAAVAGEGSKVEETWEENEAVTLPVKSVSLMKGSFDGETTHMST</sequence>
<keyword evidence="2 6" id="KW-0812">Transmembrane</keyword>
<name>A0AAD9DEB2_9STRA</name>
<feature type="transmembrane region" description="Helical" evidence="6">
    <location>
        <begin position="263"/>
        <end position="283"/>
    </location>
</feature>
<dbReference type="Gene3D" id="1.20.1070.10">
    <property type="entry name" value="Rhodopsin 7-helix transmembrane proteins"/>
    <property type="match status" value="1"/>
</dbReference>
<feature type="transmembrane region" description="Helical" evidence="6">
    <location>
        <begin position="295"/>
        <end position="319"/>
    </location>
</feature>
<dbReference type="GO" id="GO:0007189">
    <property type="term" value="P:adenylate cyclase-activating G protein-coupled receptor signaling pathway"/>
    <property type="evidence" value="ECO:0007669"/>
    <property type="project" value="TreeGrafter"/>
</dbReference>
<evidence type="ECO:0000256" key="4">
    <source>
        <dbReference type="ARBA" id="ARBA00023136"/>
    </source>
</evidence>
<feature type="transmembrane region" description="Helical" evidence="6">
    <location>
        <begin position="192"/>
        <end position="217"/>
    </location>
</feature>
<dbReference type="AlphaFoldDB" id="A0AAD9DEB2"/>
<keyword evidence="3 6" id="KW-1133">Transmembrane helix</keyword>
<keyword evidence="7" id="KW-0675">Receptor</keyword>
<dbReference type="PANTHER" id="PTHR23112">
    <property type="entry name" value="G PROTEIN-COUPLED RECEPTOR 157-RELATED"/>
    <property type="match status" value="1"/>
</dbReference>
<evidence type="ECO:0000256" key="6">
    <source>
        <dbReference type="SAM" id="Phobius"/>
    </source>
</evidence>
<proteinExistence type="predicted"/>
<feature type="transmembrane region" description="Helical" evidence="6">
    <location>
        <begin position="90"/>
        <end position="113"/>
    </location>
</feature>
<evidence type="ECO:0000313" key="7">
    <source>
        <dbReference type="EMBL" id="KAK1744042.1"/>
    </source>
</evidence>
<feature type="region of interest" description="Disordered" evidence="5">
    <location>
        <begin position="355"/>
        <end position="393"/>
    </location>
</feature>
<feature type="transmembrane region" description="Helical" evidence="6">
    <location>
        <begin position="13"/>
        <end position="34"/>
    </location>
</feature>